<protein>
    <submittedName>
        <fullName evidence="1">Uncharacterized protein</fullName>
    </submittedName>
</protein>
<feature type="non-terminal residue" evidence="1">
    <location>
        <position position="65"/>
    </location>
</feature>
<dbReference type="EMBL" id="CADCXU010029208">
    <property type="protein sequence ID" value="CAB0015540.1"/>
    <property type="molecule type" value="Genomic_DNA"/>
</dbReference>
<keyword evidence="2" id="KW-1185">Reference proteome</keyword>
<dbReference type="AlphaFoldDB" id="A0A6H5HFI4"/>
<reference evidence="1 2" key="1">
    <citation type="submission" date="2020-02" db="EMBL/GenBank/DDBJ databases">
        <authorList>
            <person name="Ferguson B K."/>
        </authorList>
    </citation>
    <scope>NUCLEOTIDE SEQUENCE [LARGE SCALE GENOMIC DNA]</scope>
</reference>
<name>A0A6H5HFI4_9HEMI</name>
<evidence type="ECO:0000313" key="1">
    <source>
        <dbReference type="EMBL" id="CAB0015540.1"/>
    </source>
</evidence>
<evidence type="ECO:0000313" key="2">
    <source>
        <dbReference type="Proteomes" id="UP000479000"/>
    </source>
</evidence>
<organism evidence="1 2">
    <name type="scientific">Nesidiocoris tenuis</name>
    <dbReference type="NCBI Taxonomy" id="355587"/>
    <lineage>
        <taxon>Eukaryota</taxon>
        <taxon>Metazoa</taxon>
        <taxon>Ecdysozoa</taxon>
        <taxon>Arthropoda</taxon>
        <taxon>Hexapoda</taxon>
        <taxon>Insecta</taxon>
        <taxon>Pterygota</taxon>
        <taxon>Neoptera</taxon>
        <taxon>Paraneoptera</taxon>
        <taxon>Hemiptera</taxon>
        <taxon>Heteroptera</taxon>
        <taxon>Panheteroptera</taxon>
        <taxon>Cimicomorpha</taxon>
        <taxon>Miridae</taxon>
        <taxon>Dicyphina</taxon>
        <taxon>Nesidiocoris</taxon>
    </lineage>
</organism>
<accession>A0A6H5HFI4</accession>
<gene>
    <name evidence="1" type="ORF">NTEN_LOCUS19880</name>
</gene>
<proteinExistence type="predicted"/>
<sequence length="65" mass="6927">MAGTPSMLSLGMLSTLNRGAPAPTPSTLSRCPTLASMFTRPSTLSRDMPLPAKLFILCLFTLKKS</sequence>
<dbReference type="Proteomes" id="UP000479000">
    <property type="component" value="Unassembled WGS sequence"/>
</dbReference>